<dbReference type="GO" id="GO:0000719">
    <property type="term" value="P:photoreactive repair"/>
    <property type="evidence" value="ECO:0007669"/>
    <property type="project" value="UniProtKB-ARBA"/>
</dbReference>
<feature type="domain" description="Photolyase/cryptochrome alpha/beta" evidence="11">
    <location>
        <begin position="4"/>
        <end position="136"/>
    </location>
</feature>
<dbReference type="Proteomes" id="UP000545386">
    <property type="component" value="Unassembled WGS sequence"/>
</dbReference>
<dbReference type="GO" id="GO:0003677">
    <property type="term" value="F:DNA binding"/>
    <property type="evidence" value="ECO:0007669"/>
    <property type="project" value="TreeGrafter"/>
</dbReference>
<dbReference type="Gene3D" id="1.25.40.80">
    <property type="match status" value="1"/>
</dbReference>
<dbReference type="InterPro" id="IPR036134">
    <property type="entry name" value="Crypto/Photolyase_FAD-like_sf"/>
</dbReference>
<dbReference type="PANTHER" id="PTHR11455:SF9">
    <property type="entry name" value="CRYPTOCHROME CIRCADIAN CLOCK 5 ISOFORM X1"/>
    <property type="match status" value="1"/>
</dbReference>
<keyword evidence="6 10" id="KW-0157">Chromophore</keyword>
<feature type="site" description="Electron transfer via tryptophanyl radical" evidence="9">
    <location>
        <position position="376"/>
    </location>
</feature>
<keyword evidence="4 8" id="KW-0285">Flavoprotein</keyword>
<dbReference type="Pfam" id="PF03441">
    <property type="entry name" value="FAD_binding_7"/>
    <property type="match status" value="1"/>
</dbReference>
<evidence type="ECO:0000256" key="1">
    <source>
        <dbReference type="ARBA" id="ARBA00001932"/>
    </source>
</evidence>
<dbReference type="GO" id="GO:0003904">
    <property type="term" value="F:deoxyribodipyrimidine photo-lyase activity"/>
    <property type="evidence" value="ECO:0007669"/>
    <property type="project" value="UniProtKB-EC"/>
</dbReference>
<comment type="caution">
    <text evidence="12">The sequence shown here is derived from an EMBL/GenBank/DDBJ whole genome shotgun (WGS) entry which is preliminary data.</text>
</comment>
<feature type="binding site" evidence="8">
    <location>
        <begin position="389"/>
        <end position="391"/>
    </location>
    <ligand>
        <name>FAD</name>
        <dbReference type="ChEBI" id="CHEBI:57692"/>
    </ligand>
</feature>
<feature type="site" description="Electron transfer via tryptophanyl radical" evidence="9">
    <location>
        <position position="323"/>
    </location>
</feature>
<evidence type="ECO:0000256" key="5">
    <source>
        <dbReference type="ARBA" id="ARBA00022827"/>
    </source>
</evidence>
<feature type="binding site" evidence="8">
    <location>
        <position position="237"/>
    </location>
    <ligand>
        <name>FAD</name>
        <dbReference type="ChEBI" id="CHEBI:57692"/>
    </ligand>
</feature>
<dbReference type="RefSeq" id="WP_185779955.1">
    <property type="nucleotide sequence ID" value="NZ_JACJUU010000007.1"/>
</dbReference>
<evidence type="ECO:0000256" key="7">
    <source>
        <dbReference type="ARBA" id="ARBA00033999"/>
    </source>
</evidence>
<dbReference type="EC" id="4.1.99.3" evidence="2"/>
<dbReference type="FunFam" id="1.10.579.10:FF:000003">
    <property type="entry name" value="Deoxyribodipyrimidine photo-lyase"/>
    <property type="match status" value="1"/>
</dbReference>
<dbReference type="InterPro" id="IPR005101">
    <property type="entry name" value="Cryptochr/Photolyase_FAD-bd"/>
</dbReference>
<feature type="binding site" evidence="8">
    <location>
        <position position="288"/>
    </location>
    <ligand>
        <name>FAD</name>
        <dbReference type="ChEBI" id="CHEBI:57692"/>
    </ligand>
</feature>
<feature type="site" description="Electron transfer via tryptophanyl radical" evidence="9">
    <location>
        <position position="399"/>
    </location>
</feature>
<dbReference type="PROSITE" id="PS00394">
    <property type="entry name" value="DNA_PHOTOLYASES_1_1"/>
    <property type="match status" value="1"/>
</dbReference>
<dbReference type="NCBIfam" id="NF007955">
    <property type="entry name" value="PRK10674.1"/>
    <property type="match status" value="1"/>
</dbReference>
<evidence type="ECO:0000259" key="11">
    <source>
        <dbReference type="PROSITE" id="PS51645"/>
    </source>
</evidence>
<accession>A0A842HTX5</accession>
<evidence type="ECO:0000256" key="4">
    <source>
        <dbReference type="ARBA" id="ARBA00022630"/>
    </source>
</evidence>
<dbReference type="AlphaFoldDB" id="A0A842HTX5"/>
<reference evidence="12 13" key="1">
    <citation type="submission" date="2020-08" db="EMBL/GenBank/DDBJ databases">
        <title>Paraeoetvoesia sp. YC-7-48 draft genome sequence.</title>
        <authorList>
            <person name="Yao L."/>
        </authorList>
    </citation>
    <scope>NUCLEOTIDE SEQUENCE [LARGE SCALE GENOMIC DNA]</scope>
    <source>
        <strain evidence="13">YC-7-48</strain>
    </source>
</reference>
<comment type="cofactor">
    <cofactor evidence="1">
        <name>(6R)-5,10-methylene-5,6,7,8-tetrahydrofolate</name>
        <dbReference type="ChEBI" id="CHEBI:15636"/>
    </cofactor>
</comment>
<name>A0A842HTX5_9BURK</name>
<evidence type="ECO:0000313" key="13">
    <source>
        <dbReference type="Proteomes" id="UP000545386"/>
    </source>
</evidence>
<proteinExistence type="inferred from homology"/>
<dbReference type="GO" id="GO:0071949">
    <property type="term" value="F:FAD binding"/>
    <property type="evidence" value="ECO:0007669"/>
    <property type="project" value="TreeGrafter"/>
</dbReference>
<organism evidence="12 13">
    <name type="scientific">Pusillimonas minor</name>
    <dbReference type="NCBI Taxonomy" id="2697024"/>
    <lineage>
        <taxon>Bacteria</taxon>
        <taxon>Pseudomonadati</taxon>
        <taxon>Pseudomonadota</taxon>
        <taxon>Betaproteobacteria</taxon>
        <taxon>Burkholderiales</taxon>
        <taxon>Alcaligenaceae</taxon>
        <taxon>Pusillimonas</taxon>
    </lineage>
</organism>
<dbReference type="SUPFAM" id="SSF48173">
    <property type="entry name" value="Cryptochrome/photolyase FAD-binding domain"/>
    <property type="match status" value="1"/>
</dbReference>
<dbReference type="InterPro" id="IPR036155">
    <property type="entry name" value="Crypto/Photolyase_N_sf"/>
</dbReference>
<evidence type="ECO:0000256" key="6">
    <source>
        <dbReference type="ARBA" id="ARBA00022991"/>
    </source>
</evidence>
<keyword evidence="13" id="KW-1185">Reference proteome</keyword>
<evidence type="ECO:0000256" key="8">
    <source>
        <dbReference type="PIRSR" id="PIRSR602081-1"/>
    </source>
</evidence>
<feature type="binding site" evidence="8">
    <location>
        <begin position="291"/>
        <end position="298"/>
    </location>
    <ligand>
        <name>FAD</name>
        <dbReference type="ChEBI" id="CHEBI:57692"/>
    </ligand>
</feature>
<dbReference type="Pfam" id="PF00875">
    <property type="entry name" value="DNA_photolyase"/>
    <property type="match status" value="1"/>
</dbReference>
<dbReference type="PANTHER" id="PTHR11455">
    <property type="entry name" value="CRYPTOCHROME"/>
    <property type="match status" value="1"/>
</dbReference>
<sequence>MSDNISVCWFRTDLRVADHAALTASMSVGPTVGVYVVSPSQWAKHDDAPVKVDFWRRALKALHADLADLNVLLVGLCVQEWADVPQAMLEFCQKIQASHVFCNRESGVNERQRDRATYRLLQAHGIVMEGFDDATLLKPGTVLTGAGVPYRVFTPFAKACRERLRTAMPVVLPAPRRQPMAPASILSLETPETLIDRAGYGDLNTQMRDRLATLWPASVDAAHERLAQFIESGLSAYHDQRDYPAIEGASKLSPYLAAGLLSPRTCFVAAARANQGELDSGARGALTWMNELLWREFYRHLMQAYPQLSMCKPMRPETEKVAWRQAPDEFERWAQGRTGVPVIDAAMRQLLATGWMHNRLRMIVAMFLTKNLLIDWRQGEAFFMRHLIDGDFPSNNGGWQWSASTGADAAPYFRVFNPLSQSEKFDPDGRFIRHWLPELADLPAREIHDPSPVARRARGYPDMMVDLKATRLRAIDAFKV</sequence>
<dbReference type="Gene3D" id="1.10.579.10">
    <property type="entry name" value="DNA Cyclobutane Dipyrimidine Photolyase, subunit A, domain 3"/>
    <property type="match status" value="1"/>
</dbReference>
<dbReference type="PRINTS" id="PR00147">
    <property type="entry name" value="DNAPHOTLYASE"/>
</dbReference>
<evidence type="ECO:0000256" key="3">
    <source>
        <dbReference type="ARBA" id="ARBA00014046"/>
    </source>
</evidence>
<dbReference type="EMBL" id="JACJUU010000007">
    <property type="protein sequence ID" value="MBC2770265.1"/>
    <property type="molecule type" value="Genomic_DNA"/>
</dbReference>
<keyword evidence="5 8" id="KW-0274">FAD</keyword>
<comment type="catalytic activity">
    <reaction evidence="7">
        <text>cyclobutadipyrimidine (in DNA) = 2 pyrimidine residues (in DNA).</text>
        <dbReference type="EC" id="4.1.99.3"/>
    </reaction>
</comment>
<evidence type="ECO:0000313" key="12">
    <source>
        <dbReference type="EMBL" id="MBC2770265.1"/>
    </source>
</evidence>
<dbReference type="InterPro" id="IPR014729">
    <property type="entry name" value="Rossmann-like_a/b/a_fold"/>
</dbReference>
<dbReference type="GO" id="GO:0009416">
    <property type="term" value="P:response to light stimulus"/>
    <property type="evidence" value="ECO:0007669"/>
    <property type="project" value="TreeGrafter"/>
</dbReference>
<dbReference type="InterPro" id="IPR018394">
    <property type="entry name" value="DNA_photolyase_1_CS_C"/>
</dbReference>
<dbReference type="InterPro" id="IPR002081">
    <property type="entry name" value="Cryptochrome/DNA_photolyase_1"/>
</dbReference>
<evidence type="ECO:0000256" key="2">
    <source>
        <dbReference type="ARBA" id="ARBA00013149"/>
    </source>
</evidence>
<gene>
    <name evidence="12" type="primary">phrB</name>
    <name evidence="12" type="ORF">GTU67_10125</name>
</gene>
<comment type="similarity">
    <text evidence="10">Belongs to the DNA photolyase family.</text>
</comment>
<dbReference type="InterPro" id="IPR006050">
    <property type="entry name" value="DNA_photolyase_N"/>
</dbReference>
<dbReference type="SUPFAM" id="SSF52425">
    <property type="entry name" value="Cryptochrome/photolyase, N-terminal domain"/>
    <property type="match status" value="1"/>
</dbReference>
<dbReference type="PROSITE" id="PS51645">
    <property type="entry name" value="PHR_CRY_ALPHA_BETA"/>
    <property type="match status" value="1"/>
</dbReference>
<evidence type="ECO:0000256" key="10">
    <source>
        <dbReference type="RuleBase" id="RU004182"/>
    </source>
</evidence>
<dbReference type="Gene3D" id="3.40.50.620">
    <property type="entry name" value="HUPs"/>
    <property type="match status" value="1"/>
</dbReference>
<evidence type="ECO:0000256" key="9">
    <source>
        <dbReference type="PIRSR" id="PIRSR602081-2"/>
    </source>
</evidence>
<keyword evidence="12" id="KW-0456">Lyase</keyword>
<comment type="cofactor">
    <cofactor evidence="8">
        <name>FAD</name>
        <dbReference type="ChEBI" id="CHEBI:57692"/>
    </cofactor>
    <text evidence="8">Binds 1 FAD per subunit.</text>
</comment>
<protein>
    <recommendedName>
        <fullName evidence="3">Deoxyribodipyrimidine photo-lyase</fullName>
        <ecNumber evidence="2">4.1.99.3</ecNumber>
    </recommendedName>
</protein>